<keyword evidence="1" id="KW-1133">Transmembrane helix</keyword>
<dbReference type="Proteomes" id="UP000230064">
    <property type="component" value="Unassembled WGS sequence"/>
</dbReference>
<feature type="transmembrane region" description="Helical" evidence="1">
    <location>
        <begin position="104"/>
        <end position="125"/>
    </location>
</feature>
<protein>
    <recommendedName>
        <fullName evidence="4">Phage holin family protein</fullName>
    </recommendedName>
</protein>
<accession>A0A2M7MEY6</accession>
<evidence type="ECO:0008006" key="4">
    <source>
        <dbReference type="Google" id="ProtNLM"/>
    </source>
</evidence>
<feature type="transmembrane region" description="Helical" evidence="1">
    <location>
        <begin position="45"/>
        <end position="62"/>
    </location>
</feature>
<evidence type="ECO:0000256" key="1">
    <source>
        <dbReference type="SAM" id="Phobius"/>
    </source>
</evidence>
<name>A0A2M7MEY6_9BACT</name>
<keyword evidence="1" id="KW-0812">Transmembrane</keyword>
<evidence type="ECO:0000313" key="3">
    <source>
        <dbReference type="Proteomes" id="UP000230064"/>
    </source>
</evidence>
<dbReference type="EMBL" id="PFJR01000038">
    <property type="protein sequence ID" value="PIX88155.1"/>
    <property type="molecule type" value="Genomic_DNA"/>
</dbReference>
<keyword evidence="1" id="KW-0472">Membrane</keyword>
<evidence type="ECO:0000313" key="2">
    <source>
        <dbReference type="EMBL" id="PIX88155.1"/>
    </source>
</evidence>
<organism evidence="2 3">
    <name type="scientific">Candidatus Nealsonbacteria bacterium CG_4_10_14_3_um_filter_36_16</name>
    <dbReference type="NCBI Taxonomy" id="1974685"/>
    <lineage>
        <taxon>Bacteria</taxon>
        <taxon>Candidatus Nealsoniibacteriota</taxon>
    </lineage>
</organism>
<sequence length="134" mass="15300">MNRLILQIIAGILGIFLAAKFVPGVSLKVIPGESSFFGIEFTDSWQILLLVGFVLGLVNFFIKPVLKIITLPLRILTFGLFSLVINMLMVWVIDIFFLEFEIEGLIPLFWTTIIIWVLSLFLGIYRPRQKVIVE</sequence>
<dbReference type="AlphaFoldDB" id="A0A2M7MEY6"/>
<dbReference type="PANTHER" id="PTHR37309:SF1">
    <property type="entry name" value="SLR0284 PROTEIN"/>
    <property type="match status" value="1"/>
</dbReference>
<feature type="transmembrane region" description="Helical" evidence="1">
    <location>
        <begin position="74"/>
        <end position="98"/>
    </location>
</feature>
<proteinExistence type="predicted"/>
<reference evidence="3" key="1">
    <citation type="submission" date="2017-09" db="EMBL/GenBank/DDBJ databases">
        <title>Depth-based differentiation of microbial function through sediment-hosted aquifers and enrichment of novel symbionts in the deep terrestrial subsurface.</title>
        <authorList>
            <person name="Probst A.J."/>
            <person name="Ladd B."/>
            <person name="Jarett J.K."/>
            <person name="Geller-Mcgrath D.E."/>
            <person name="Sieber C.M.K."/>
            <person name="Emerson J.B."/>
            <person name="Anantharaman K."/>
            <person name="Thomas B.C."/>
            <person name="Malmstrom R."/>
            <person name="Stieglmeier M."/>
            <person name="Klingl A."/>
            <person name="Woyke T."/>
            <person name="Ryan C.M."/>
            <person name="Banfield J.F."/>
        </authorList>
    </citation>
    <scope>NUCLEOTIDE SEQUENCE [LARGE SCALE GENOMIC DNA]</scope>
</reference>
<dbReference type="Pfam" id="PF04020">
    <property type="entry name" value="Phage_holin_4_2"/>
    <property type="match status" value="1"/>
</dbReference>
<gene>
    <name evidence="2" type="ORF">COZ30_01625</name>
</gene>
<dbReference type="PANTHER" id="PTHR37309">
    <property type="entry name" value="SLR0284 PROTEIN"/>
    <property type="match status" value="1"/>
</dbReference>
<dbReference type="InterPro" id="IPR007165">
    <property type="entry name" value="Phage_holin_4_2"/>
</dbReference>
<comment type="caution">
    <text evidence="2">The sequence shown here is derived from an EMBL/GenBank/DDBJ whole genome shotgun (WGS) entry which is preliminary data.</text>
</comment>